<dbReference type="GO" id="GO:0022857">
    <property type="term" value="F:transmembrane transporter activity"/>
    <property type="evidence" value="ECO:0007669"/>
    <property type="project" value="TreeGrafter"/>
</dbReference>
<evidence type="ECO:0000259" key="5">
    <source>
        <dbReference type="PROSITE" id="PS50893"/>
    </source>
</evidence>
<accession>A0A971M5V3</accession>
<dbReference type="GO" id="GO:0005886">
    <property type="term" value="C:plasma membrane"/>
    <property type="evidence" value="ECO:0007669"/>
    <property type="project" value="TreeGrafter"/>
</dbReference>
<proteinExistence type="inferred from homology"/>
<dbReference type="InterPro" id="IPR017911">
    <property type="entry name" value="MacB-like_ATP-bd"/>
</dbReference>
<dbReference type="FunFam" id="3.40.50.300:FF:000032">
    <property type="entry name" value="Export ABC transporter ATP-binding protein"/>
    <property type="match status" value="1"/>
</dbReference>
<dbReference type="InterPro" id="IPR017871">
    <property type="entry name" value="ABC_transporter-like_CS"/>
</dbReference>
<dbReference type="GO" id="GO:0005524">
    <property type="term" value="F:ATP binding"/>
    <property type="evidence" value="ECO:0007669"/>
    <property type="project" value="UniProtKB-KW"/>
</dbReference>
<evidence type="ECO:0000313" key="7">
    <source>
        <dbReference type="Proteomes" id="UP000777265"/>
    </source>
</evidence>
<dbReference type="InterPro" id="IPR027417">
    <property type="entry name" value="P-loop_NTPase"/>
</dbReference>
<protein>
    <submittedName>
        <fullName evidence="6">ABC transporter ATP-binding protein</fullName>
    </submittedName>
</protein>
<comment type="similarity">
    <text evidence="4">Belongs to the ABC transporter superfamily. Macrolide exporter (TC 3.A.1.122) family.</text>
</comment>
<dbReference type="SMART" id="SM00382">
    <property type="entry name" value="AAA"/>
    <property type="match status" value="1"/>
</dbReference>
<evidence type="ECO:0000313" key="6">
    <source>
        <dbReference type="EMBL" id="NLW35859.1"/>
    </source>
</evidence>
<dbReference type="InterPro" id="IPR003593">
    <property type="entry name" value="AAA+_ATPase"/>
</dbReference>
<reference evidence="6" key="1">
    <citation type="journal article" date="2020" name="Biotechnol. Biofuels">
        <title>New insights from the biogas microbiome by comprehensive genome-resolved metagenomics of nearly 1600 species originating from multiple anaerobic digesters.</title>
        <authorList>
            <person name="Campanaro S."/>
            <person name="Treu L."/>
            <person name="Rodriguez-R L.M."/>
            <person name="Kovalovszki A."/>
            <person name="Ziels R.M."/>
            <person name="Maus I."/>
            <person name="Zhu X."/>
            <person name="Kougias P.G."/>
            <person name="Basile A."/>
            <person name="Luo G."/>
            <person name="Schluter A."/>
            <person name="Konstantinidis K.T."/>
            <person name="Angelidaki I."/>
        </authorList>
    </citation>
    <scope>NUCLEOTIDE SEQUENCE</scope>
    <source>
        <strain evidence="6">AS06rmzACSIP_7</strain>
    </source>
</reference>
<keyword evidence="2" id="KW-0547">Nucleotide-binding</keyword>
<keyword evidence="3 6" id="KW-0067">ATP-binding</keyword>
<dbReference type="CDD" id="cd03255">
    <property type="entry name" value="ABC_MJ0796_LolCDE_FtsE"/>
    <property type="match status" value="1"/>
</dbReference>
<dbReference type="GO" id="GO:0098796">
    <property type="term" value="C:membrane protein complex"/>
    <property type="evidence" value="ECO:0007669"/>
    <property type="project" value="UniProtKB-ARBA"/>
</dbReference>
<keyword evidence="1" id="KW-0813">Transport</keyword>
<dbReference type="Pfam" id="PF00005">
    <property type="entry name" value="ABC_tran"/>
    <property type="match status" value="1"/>
</dbReference>
<dbReference type="Gene3D" id="3.40.50.300">
    <property type="entry name" value="P-loop containing nucleotide triphosphate hydrolases"/>
    <property type="match status" value="1"/>
</dbReference>
<evidence type="ECO:0000256" key="2">
    <source>
        <dbReference type="ARBA" id="ARBA00022741"/>
    </source>
</evidence>
<dbReference type="PANTHER" id="PTHR24220">
    <property type="entry name" value="IMPORT ATP-BINDING PROTEIN"/>
    <property type="match status" value="1"/>
</dbReference>
<organism evidence="6 7">
    <name type="scientific">Syntrophorhabdus aromaticivorans</name>
    <dbReference type="NCBI Taxonomy" id="328301"/>
    <lineage>
        <taxon>Bacteria</taxon>
        <taxon>Pseudomonadati</taxon>
        <taxon>Thermodesulfobacteriota</taxon>
        <taxon>Syntrophorhabdia</taxon>
        <taxon>Syntrophorhabdales</taxon>
        <taxon>Syntrophorhabdaceae</taxon>
        <taxon>Syntrophorhabdus</taxon>
    </lineage>
</organism>
<dbReference type="GO" id="GO:0016887">
    <property type="term" value="F:ATP hydrolysis activity"/>
    <property type="evidence" value="ECO:0007669"/>
    <property type="project" value="InterPro"/>
</dbReference>
<gene>
    <name evidence="6" type="ORF">GXY80_10320</name>
</gene>
<comment type="caution">
    <text evidence="6">The sequence shown here is derived from an EMBL/GenBank/DDBJ whole genome shotgun (WGS) entry which is preliminary data.</text>
</comment>
<sequence>MVTEPLIRVVDLWKQYGEDSKNGIALRGANLEISAGESVALFGKSGSGKTTLLNLIAGLDRPTRGLIKVDGQVLEALGERGRTELRRKRLGFVFQFFNLLPTLTAFENVFLSLELIGKPNPKVAREALAAVGLEDKGPRYPHELSGGEQQRVAIARAIVKEPALILADEPTGNLDTATGNQVLDLLEKRCREHSMSLLMVTHTPLTCRYAHRILRMVDGVITEQTSCSETEQ</sequence>
<reference evidence="6" key="2">
    <citation type="submission" date="2020-01" db="EMBL/GenBank/DDBJ databases">
        <authorList>
            <person name="Campanaro S."/>
        </authorList>
    </citation>
    <scope>NUCLEOTIDE SEQUENCE</scope>
    <source>
        <strain evidence="6">AS06rmzACSIP_7</strain>
    </source>
</reference>
<dbReference type="PANTHER" id="PTHR24220:SF685">
    <property type="entry name" value="ABC TRANSPORTER RELATED"/>
    <property type="match status" value="1"/>
</dbReference>
<dbReference type="PROSITE" id="PS00211">
    <property type="entry name" value="ABC_TRANSPORTER_1"/>
    <property type="match status" value="1"/>
</dbReference>
<feature type="domain" description="ABC transporter" evidence="5">
    <location>
        <begin position="7"/>
        <end position="232"/>
    </location>
</feature>
<name>A0A971M5V3_9BACT</name>
<dbReference type="SUPFAM" id="SSF52540">
    <property type="entry name" value="P-loop containing nucleoside triphosphate hydrolases"/>
    <property type="match status" value="1"/>
</dbReference>
<dbReference type="PROSITE" id="PS50893">
    <property type="entry name" value="ABC_TRANSPORTER_2"/>
    <property type="match status" value="1"/>
</dbReference>
<dbReference type="EMBL" id="JAAYEE010000179">
    <property type="protein sequence ID" value="NLW35859.1"/>
    <property type="molecule type" value="Genomic_DNA"/>
</dbReference>
<dbReference type="InterPro" id="IPR015854">
    <property type="entry name" value="ABC_transpr_LolD-like"/>
</dbReference>
<evidence type="ECO:0000256" key="4">
    <source>
        <dbReference type="ARBA" id="ARBA00038388"/>
    </source>
</evidence>
<dbReference type="Proteomes" id="UP000777265">
    <property type="component" value="Unassembled WGS sequence"/>
</dbReference>
<dbReference type="InterPro" id="IPR003439">
    <property type="entry name" value="ABC_transporter-like_ATP-bd"/>
</dbReference>
<evidence type="ECO:0000256" key="3">
    <source>
        <dbReference type="ARBA" id="ARBA00022840"/>
    </source>
</evidence>
<evidence type="ECO:0000256" key="1">
    <source>
        <dbReference type="ARBA" id="ARBA00022448"/>
    </source>
</evidence>
<dbReference type="AlphaFoldDB" id="A0A971M5V3"/>